<reference evidence="2 3" key="1">
    <citation type="submission" date="2017-02" db="EMBL/GenBank/DDBJ databases">
        <authorList>
            <person name="Peterson S.W."/>
        </authorList>
    </citation>
    <scope>NUCLEOTIDE SEQUENCE [LARGE SCALE GENOMIC DNA]</scope>
    <source>
        <strain evidence="2 3">ATCC 51222</strain>
    </source>
</reference>
<accession>A0A1T4N7H6</accession>
<name>A0A1T4N7H6_9FIRM</name>
<evidence type="ECO:0000313" key="3">
    <source>
        <dbReference type="Proteomes" id="UP000190657"/>
    </source>
</evidence>
<gene>
    <name evidence="2" type="ORF">SAMN02745114_01498</name>
</gene>
<dbReference type="SUPFAM" id="SSF56300">
    <property type="entry name" value="Metallo-dependent phosphatases"/>
    <property type="match status" value="1"/>
</dbReference>
<protein>
    <submittedName>
        <fullName evidence="2">Calcineurin-like phosphoesterase</fullName>
    </submittedName>
</protein>
<dbReference type="EMBL" id="FUWW01000019">
    <property type="protein sequence ID" value="SJZ75007.1"/>
    <property type="molecule type" value="Genomic_DNA"/>
</dbReference>
<dbReference type="STRING" id="290054.SAMN02745114_01498"/>
<dbReference type="Proteomes" id="UP000190657">
    <property type="component" value="Unassembled WGS sequence"/>
</dbReference>
<evidence type="ECO:0000259" key="1">
    <source>
        <dbReference type="Pfam" id="PF00149"/>
    </source>
</evidence>
<dbReference type="InterPro" id="IPR004843">
    <property type="entry name" value="Calcineurin-like_PHP"/>
</dbReference>
<dbReference type="GO" id="GO:0016787">
    <property type="term" value="F:hydrolase activity"/>
    <property type="evidence" value="ECO:0007669"/>
    <property type="project" value="InterPro"/>
</dbReference>
<dbReference type="InterPro" id="IPR029052">
    <property type="entry name" value="Metallo-depent_PP-like"/>
</dbReference>
<evidence type="ECO:0000313" key="2">
    <source>
        <dbReference type="EMBL" id="SJZ75007.1"/>
    </source>
</evidence>
<feature type="domain" description="Calcineurin-like phosphoesterase" evidence="1">
    <location>
        <begin position="5"/>
        <end position="39"/>
    </location>
</feature>
<dbReference type="AlphaFoldDB" id="A0A1T4N7H6"/>
<organism evidence="2 3">
    <name type="scientific">Eubacterium coprostanoligenes</name>
    <dbReference type="NCBI Taxonomy" id="290054"/>
    <lineage>
        <taxon>Bacteria</taxon>
        <taxon>Bacillati</taxon>
        <taxon>Bacillota</taxon>
        <taxon>Clostridia</taxon>
        <taxon>Eubacteriales</taxon>
        <taxon>Eubacteriaceae</taxon>
        <taxon>Eubacterium</taxon>
    </lineage>
</organism>
<keyword evidence="3" id="KW-1185">Reference proteome</keyword>
<sequence length="43" mass="4975">MTYTYVCSDLHGMFEKYIALVNTLKNSDQLYIIGDVIDRVMTV</sequence>
<dbReference type="Pfam" id="PF00149">
    <property type="entry name" value="Metallophos"/>
    <property type="match status" value="1"/>
</dbReference>
<proteinExistence type="predicted"/>
<dbReference type="Gene3D" id="3.60.21.10">
    <property type="match status" value="1"/>
</dbReference>